<evidence type="ECO:0000313" key="1">
    <source>
        <dbReference type="EMBL" id="KNC47232.1"/>
    </source>
</evidence>
<protein>
    <submittedName>
        <fullName evidence="1">Uncharacterized protein</fullName>
    </submittedName>
</protein>
<evidence type="ECO:0000313" key="2">
    <source>
        <dbReference type="Proteomes" id="UP000054408"/>
    </source>
</evidence>
<dbReference type="EMBL" id="GL349446">
    <property type="protein sequence ID" value="KNC47232.1"/>
    <property type="molecule type" value="Genomic_DNA"/>
</dbReference>
<sequence length="70" mass="8271">MSWIMDKLWAVWDEEFGFREKNVKRRLNIKLMRNTLLFGLSIYAMREKPEIFLGDQPLPPGPSGQSPQMM</sequence>
<gene>
    <name evidence="1" type="ORF">AMSG_03660</name>
</gene>
<dbReference type="Proteomes" id="UP000054408">
    <property type="component" value="Unassembled WGS sequence"/>
</dbReference>
<dbReference type="AlphaFoldDB" id="A0A0L0D4D9"/>
<name>A0A0L0D4D9_THETB</name>
<accession>A0A0L0D4D9</accession>
<dbReference type="RefSeq" id="XP_013759575.1">
    <property type="nucleotide sequence ID" value="XM_013904121.1"/>
</dbReference>
<organism evidence="1 2">
    <name type="scientific">Thecamonas trahens ATCC 50062</name>
    <dbReference type="NCBI Taxonomy" id="461836"/>
    <lineage>
        <taxon>Eukaryota</taxon>
        <taxon>Apusozoa</taxon>
        <taxon>Apusomonadida</taxon>
        <taxon>Apusomonadidae</taxon>
        <taxon>Thecamonas</taxon>
    </lineage>
</organism>
<keyword evidence="2" id="KW-1185">Reference proteome</keyword>
<proteinExistence type="predicted"/>
<dbReference type="GeneID" id="25563245"/>
<reference evidence="1 2" key="1">
    <citation type="submission" date="2010-05" db="EMBL/GenBank/DDBJ databases">
        <title>The Genome Sequence of Thecamonas trahens ATCC 50062.</title>
        <authorList>
            <consortium name="The Broad Institute Genome Sequencing Platform"/>
            <person name="Russ C."/>
            <person name="Cuomo C."/>
            <person name="Shea T."/>
            <person name="Young S.K."/>
            <person name="Zeng Q."/>
            <person name="Koehrsen M."/>
            <person name="Haas B."/>
            <person name="Borodovsky M."/>
            <person name="Guigo R."/>
            <person name="Alvarado L."/>
            <person name="Berlin A."/>
            <person name="Bochicchio J."/>
            <person name="Borenstein D."/>
            <person name="Chapman S."/>
            <person name="Chen Z."/>
            <person name="Freedman E."/>
            <person name="Gellesch M."/>
            <person name="Goldberg J."/>
            <person name="Griggs A."/>
            <person name="Gujja S."/>
            <person name="Heilman E."/>
            <person name="Heiman D."/>
            <person name="Hepburn T."/>
            <person name="Howarth C."/>
            <person name="Jen D."/>
            <person name="Larson L."/>
            <person name="Mehta T."/>
            <person name="Park D."/>
            <person name="Pearson M."/>
            <person name="Roberts A."/>
            <person name="Saif S."/>
            <person name="Shenoy N."/>
            <person name="Sisk P."/>
            <person name="Stolte C."/>
            <person name="Sykes S."/>
            <person name="Thomson T."/>
            <person name="Walk T."/>
            <person name="White J."/>
            <person name="Yandava C."/>
            <person name="Burger G."/>
            <person name="Gray M.W."/>
            <person name="Holland P.W.H."/>
            <person name="King N."/>
            <person name="Lang F.B.F."/>
            <person name="Roger A.J."/>
            <person name="Ruiz-Trillo I."/>
            <person name="Lander E."/>
            <person name="Nusbaum C."/>
        </authorList>
    </citation>
    <scope>NUCLEOTIDE SEQUENCE [LARGE SCALE GENOMIC DNA]</scope>
    <source>
        <strain evidence="1 2">ATCC 50062</strain>
    </source>
</reference>